<dbReference type="PROSITE" id="PS50206">
    <property type="entry name" value="RHODANESE_3"/>
    <property type="match status" value="1"/>
</dbReference>
<protein>
    <recommendedName>
        <fullName evidence="2">Rhodanese domain-containing protein</fullName>
    </recommendedName>
</protein>
<evidence type="ECO:0000256" key="1">
    <source>
        <dbReference type="SAM" id="SignalP"/>
    </source>
</evidence>
<evidence type="ECO:0000313" key="4">
    <source>
        <dbReference type="Proteomes" id="UP000471435"/>
    </source>
</evidence>
<evidence type="ECO:0000259" key="2">
    <source>
        <dbReference type="PROSITE" id="PS50206"/>
    </source>
</evidence>
<dbReference type="SMART" id="SM00450">
    <property type="entry name" value="RHOD"/>
    <property type="match status" value="1"/>
</dbReference>
<dbReference type="AlphaFoldDB" id="A0A6I4V2K6"/>
<dbReference type="Gene3D" id="3.40.250.10">
    <property type="entry name" value="Rhodanese-like domain"/>
    <property type="match status" value="1"/>
</dbReference>
<dbReference type="PANTHER" id="PTHR44086:SF10">
    <property type="entry name" value="THIOSULFATE SULFURTRANSFERASE_RHODANESE-LIKE DOMAIN-CONTAINING PROTEIN 3"/>
    <property type="match status" value="1"/>
</dbReference>
<dbReference type="EMBL" id="WTYP01000002">
    <property type="protein sequence ID" value="MXP47521.1"/>
    <property type="molecule type" value="Genomic_DNA"/>
</dbReference>
<keyword evidence="4" id="KW-1185">Reference proteome</keyword>
<feature type="domain" description="Rhodanese" evidence="2">
    <location>
        <begin position="53"/>
        <end position="141"/>
    </location>
</feature>
<dbReference type="Pfam" id="PF00581">
    <property type="entry name" value="Rhodanese"/>
    <property type="match status" value="1"/>
</dbReference>
<dbReference type="InterPro" id="IPR001763">
    <property type="entry name" value="Rhodanese-like_dom"/>
</dbReference>
<dbReference type="CDD" id="cd00158">
    <property type="entry name" value="RHOD"/>
    <property type="match status" value="1"/>
</dbReference>
<organism evidence="3 4">
    <name type="scientific">Pontixanthobacter luteolus</name>
    <dbReference type="NCBI Taxonomy" id="295089"/>
    <lineage>
        <taxon>Bacteria</taxon>
        <taxon>Pseudomonadati</taxon>
        <taxon>Pseudomonadota</taxon>
        <taxon>Alphaproteobacteria</taxon>
        <taxon>Sphingomonadales</taxon>
        <taxon>Erythrobacteraceae</taxon>
        <taxon>Pontixanthobacter</taxon>
    </lineage>
</organism>
<dbReference type="RefSeq" id="WP_160730811.1">
    <property type="nucleotide sequence ID" value="NZ_WTYP01000002.1"/>
</dbReference>
<comment type="caution">
    <text evidence="3">The sequence shown here is derived from an EMBL/GenBank/DDBJ whole genome shotgun (WGS) entry which is preliminary data.</text>
</comment>
<evidence type="ECO:0000313" key="3">
    <source>
        <dbReference type="EMBL" id="MXP47521.1"/>
    </source>
</evidence>
<keyword evidence="1" id="KW-0732">Signal</keyword>
<reference evidence="3 4" key="1">
    <citation type="submission" date="2019-12" db="EMBL/GenBank/DDBJ databases">
        <title>Genomic-based taxomic classification of the family Erythrobacteraceae.</title>
        <authorList>
            <person name="Xu L."/>
        </authorList>
    </citation>
    <scope>NUCLEOTIDE SEQUENCE [LARGE SCALE GENOMIC DNA]</scope>
    <source>
        <strain evidence="3 4">SW-109</strain>
    </source>
</reference>
<dbReference type="PANTHER" id="PTHR44086">
    <property type="entry name" value="THIOSULFATE SULFURTRANSFERASE RDL2, MITOCHONDRIAL-RELATED"/>
    <property type="match status" value="1"/>
</dbReference>
<feature type="chain" id="PRO_5026176770" description="Rhodanese domain-containing protein" evidence="1">
    <location>
        <begin position="25"/>
        <end position="141"/>
    </location>
</feature>
<dbReference type="GO" id="GO:0004792">
    <property type="term" value="F:thiosulfate-cyanide sulfurtransferase activity"/>
    <property type="evidence" value="ECO:0007669"/>
    <property type="project" value="TreeGrafter"/>
</dbReference>
<dbReference type="SUPFAM" id="SSF52821">
    <property type="entry name" value="Rhodanese/Cell cycle control phosphatase"/>
    <property type="match status" value="1"/>
</dbReference>
<feature type="signal peptide" evidence="1">
    <location>
        <begin position="1"/>
        <end position="24"/>
    </location>
</feature>
<proteinExistence type="predicted"/>
<name>A0A6I4V2K6_9SPHN</name>
<dbReference type="PROSITE" id="PS51257">
    <property type="entry name" value="PROKAR_LIPOPROTEIN"/>
    <property type="match status" value="1"/>
</dbReference>
<dbReference type="InterPro" id="IPR036873">
    <property type="entry name" value="Rhodanese-like_dom_sf"/>
</dbReference>
<dbReference type="OrthoDB" id="9789585at2"/>
<gene>
    <name evidence="3" type="ORF">GRI43_09030</name>
</gene>
<sequence>MRSHFLCLAAVGSFLLASCGASEASAPVADTDTGSIGGQVLTLDAAALAGKLEAGTVHLIDVRTAEEFADSHIAGAVNIPLAQFDPKALTNSDGDEVILYCRTDRRSGIAASELAEHTGRDAVHLDGGIIGWEEAGMPVSK</sequence>
<dbReference type="Proteomes" id="UP000471435">
    <property type="component" value="Unassembled WGS sequence"/>
</dbReference>
<accession>A0A6I4V2K6</accession>